<gene>
    <name evidence="1" type="ORF">THIOM_004029</name>
</gene>
<name>A0A176RX21_9GAMM</name>
<proteinExistence type="predicted"/>
<keyword evidence="2" id="KW-1185">Reference proteome</keyword>
<dbReference type="AlphaFoldDB" id="A0A176RX21"/>
<protein>
    <submittedName>
        <fullName evidence="1">Uncharacterized protein</fullName>
    </submittedName>
</protein>
<dbReference type="EMBL" id="LUTY01002493">
    <property type="protein sequence ID" value="OAD20285.1"/>
    <property type="molecule type" value="Genomic_DNA"/>
</dbReference>
<evidence type="ECO:0000313" key="2">
    <source>
        <dbReference type="Proteomes" id="UP000076962"/>
    </source>
</evidence>
<dbReference type="Proteomes" id="UP000076962">
    <property type="component" value="Unassembled WGS sequence"/>
</dbReference>
<organism evidence="1 2">
    <name type="scientific">Candidatus Thiomargarita nelsonii</name>
    <dbReference type="NCBI Taxonomy" id="1003181"/>
    <lineage>
        <taxon>Bacteria</taxon>
        <taxon>Pseudomonadati</taxon>
        <taxon>Pseudomonadota</taxon>
        <taxon>Gammaproteobacteria</taxon>
        <taxon>Thiotrichales</taxon>
        <taxon>Thiotrichaceae</taxon>
        <taxon>Thiomargarita</taxon>
    </lineage>
</organism>
<comment type="caution">
    <text evidence="1">The sequence shown here is derived from an EMBL/GenBank/DDBJ whole genome shotgun (WGS) entry which is preliminary data.</text>
</comment>
<accession>A0A176RX21</accession>
<evidence type="ECO:0000313" key="1">
    <source>
        <dbReference type="EMBL" id="OAD20285.1"/>
    </source>
</evidence>
<reference evidence="1 2" key="1">
    <citation type="submission" date="2016-05" db="EMBL/GenBank/DDBJ databases">
        <title>Single-cell genome of chain-forming Candidatus Thiomargarita nelsonii and comparison to other large sulfur-oxidizing bacteria.</title>
        <authorList>
            <person name="Winkel M."/>
            <person name="Salman V."/>
            <person name="Woyke T."/>
            <person name="Schulz-Vogt H."/>
            <person name="Richter M."/>
            <person name="Flood B."/>
            <person name="Bailey J."/>
            <person name="Amann R."/>
            <person name="Mussmann M."/>
        </authorList>
    </citation>
    <scope>NUCLEOTIDE SEQUENCE [LARGE SCALE GENOMIC DNA]</scope>
    <source>
        <strain evidence="1 2">THI036</strain>
    </source>
</reference>
<sequence length="73" mass="9026">MNIPLFQAKKTVTHGKVQRWNRWQDFSRWSKIQRHQMARLSGCYARNRRTTYFISRYLPLWKCLQFAFGQRQC</sequence>